<keyword evidence="2" id="KW-1185">Reference proteome</keyword>
<comment type="caution">
    <text evidence="1">The sequence shown here is derived from an EMBL/GenBank/DDBJ whole genome shotgun (WGS) entry which is preliminary data.</text>
</comment>
<accession>A0ACB7TE03</accession>
<protein>
    <submittedName>
        <fullName evidence="1">Uncharacterized protein</fullName>
    </submittedName>
</protein>
<organism evidence="1 2">
    <name type="scientific">Hyalomma asiaticum</name>
    <name type="common">Tick</name>
    <dbReference type="NCBI Taxonomy" id="266040"/>
    <lineage>
        <taxon>Eukaryota</taxon>
        <taxon>Metazoa</taxon>
        <taxon>Ecdysozoa</taxon>
        <taxon>Arthropoda</taxon>
        <taxon>Chelicerata</taxon>
        <taxon>Arachnida</taxon>
        <taxon>Acari</taxon>
        <taxon>Parasitiformes</taxon>
        <taxon>Ixodida</taxon>
        <taxon>Ixodoidea</taxon>
        <taxon>Ixodidae</taxon>
        <taxon>Hyalomminae</taxon>
        <taxon>Hyalomma</taxon>
    </lineage>
</organism>
<dbReference type="EMBL" id="CM023481">
    <property type="protein sequence ID" value="KAH6944269.1"/>
    <property type="molecule type" value="Genomic_DNA"/>
</dbReference>
<gene>
    <name evidence="1" type="ORF">HPB50_002528</name>
</gene>
<evidence type="ECO:0000313" key="1">
    <source>
        <dbReference type="EMBL" id="KAH6944269.1"/>
    </source>
</evidence>
<name>A0ACB7TE03_HYAAI</name>
<dbReference type="Proteomes" id="UP000821845">
    <property type="component" value="Chromosome 1"/>
</dbReference>
<proteinExistence type="predicted"/>
<sequence>MPLIYVAHAQWHFRWPASMLQDETGGGSHSGMATPGLPQNKLSNHQPKRVNAASQSFENVSSFPRNMHPQYYPGRRKARAATLLKMAAAMPDTVPFVDTAQYVNFKHFVAAVTSLQGEHLTSLTLPNTDADRTEQGERHLAREPI</sequence>
<reference evidence="1" key="1">
    <citation type="submission" date="2020-05" db="EMBL/GenBank/DDBJ databases">
        <title>Large-scale comparative analyses of tick genomes elucidate their genetic diversity and vector capacities.</title>
        <authorList>
            <person name="Jia N."/>
            <person name="Wang J."/>
            <person name="Shi W."/>
            <person name="Du L."/>
            <person name="Sun Y."/>
            <person name="Zhan W."/>
            <person name="Jiang J."/>
            <person name="Wang Q."/>
            <person name="Zhang B."/>
            <person name="Ji P."/>
            <person name="Sakyi L.B."/>
            <person name="Cui X."/>
            <person name="Yuan T."/>
            <person name="Jiang B."/>
            <person name="Yang W."/>
            <person name="Lam T.T.-Y."/>
            <person name="Chang Q."/>
            <person name="Ding S."/>
            <person name="Wang X."/>
            <person name="Zhu J."/>
            <person name="Ruan X."/>
            <person name="Zhao L."/>
            <person name="Wei J."/>
            <person name="Que T."/>
            <person name="Du C."/>
            <person name="Cheng J."/>
            <person name="Dai P."/>
            <person name="Han X."/>
            <person name="Huang E."/>
            <person name="Gao Y."/>
            <person name="Liu J."/>
            <person name="Shao H."/>
            <person name="Ye R."/>
            <person name="Li L."/>
            <person name="Wei W."/>
            <person name="Wang X."/>
            <person name="Wang C."/>
            <person name="Yang T."/>
            <person name="Huo Q."/>
            <person name="Li W."/>
            <person name="Guo W."/>
            <person name="Chen H."/>
            <person name="Zhou L."/>
            <person name="Ni X."/>
            <person name="Tian J."/>
            <person name="Zhou Y."/>
            <person name="Sheng Y."/>
            <person name="Liu T."/>
            <person name="Pan Y."/>
            <person name="Xia L."/>
            <person name="Li J."/>
            <person name="Zhao F."/>
            <person name="Cao W."/>
        </authorList>
    </citation>
    <scope>NUCLEOTIDE SEQUENCE</scope>
    <source>
        <strain evidence="1">Hyas-2018</strain>
    </source>
</reference>
<evidence type="ECO:0000313" key="2">
    <source>
        <dbReference type="Proteomes" id="UP000821845"/>
    </source>
</evidence>